<feature type="region of interest" description="Disordered" evidence="1">
    <location>
        <begin position="391"/>
        <end position="412"/>
    </location>
</feature>
<gene>
    <name evidence="2" type="ORF">BQ4739_LOCUS4610</name>
</gene>
<evidence type="ECO:0000313" key="3">
    <source>
        <dbReference type="Proteomes" id="UP000256970"/>
    </source>
</evidence>
<feature type="region of interest" description="Disordered" evidence="1">
    <location>
        <begin position="1"/>
        <end position="20"/>
    </location>
</feature>
<proteinExistence type="predicted"/>
<dbReference type="AlphaFoldDB" id="A0A383VHD0"/>
<evidence type="ECO:0000313" key="2">
    <source>
        <dbReference type="EMBL" id="SZX64084.1"/>
    </source>
</evidence>
<sequence length="412" mass="43600">MRSSETRPRNGLADAGRRTSKTLKLRLAKQVPGPHVSSASGEAPVQPQAAASLLYSQQLWAASGHLQQRLHCDRELYFSGLVVMGPLVKQMPADSGVDAQQGKRAKLASGQYRRSFRDAPCDSTPPGTPFKPIRQQQQQHEQQLQFEHVPPPMALEDRLLSQAFATTSSSSSHEPRQLHRQSMCDTVAAEADCDSIEWPIHVSSKQKRSSRLRRSQWQQWPSVLQDLGQDNGAAAAASAAADSAAGQCQQQLLPSCGLQQLVAPLQPYEQQPVQVAASGVVQQAQAAVHCVQQCAVREIAAAFPSKASVGLAADAKPAAAASSDISPGHETSQSSELTVCRDSPRAVAGVALSSWPSSSTESDCQAHLHEYDGVHKAAAAAAAAGAAAGADAAGKRPQASPESASWPLHGVY</sequence>
<protein>
    <submittedName>
        <fullName evidence="2">Uncharacterized protein</fullName>
    </submittedName>
</protein>
<dbReference type="EMBL" id="FNXT01000369">
    <property type="protein sequence ID" value="SZX64084.1"/>
    <property type="molecule type" value="Genomic_DNA"/>
</dbReference>
<keyword evidence="3" id="KW-1185">Reference proteome</keyword>
<accession>A0A383VHD0</accession>
<organism evidence="2 3">
    <name type="scientific">Tetradesmus obliquus</name>
    <name type="common">Green alga</name>
    <name type="synonym">Acutodesmus obliquus</name>
    <dbReference type="NCBI Taxonomy" id="3088"/>
    <lineage>
        <taxon>Eukaryota</taxon>
        <taxon>Viridiplantae</taxon>
        <taxon>Chlorophyta</taxon>
        <taxon>core chlorophytes</taxon>
        <taxon>Chlorophyceae</taxon>
        <taxon>CS clade</taxon>
        <taxon>Sphaeropleales</taxon>
        <taxon>Scenedesmaceae</taxon>
        <taxon>Tetradesmus</taxon>
    </lineage>
</organism>
<name>A0A383VHD0_TETOB</name>
<evidence type="ECO:0000256" key="1">
    <source>
        <dbReference type="SAM" id="MobiDB-lite"/>
    </source>
</evidence>
<reference evidence="2 3" key="1">
    <citation type="submission" date="2016-10" db="EMBL/GenBank/DDBJ databases">
        <authorList>
            <person name="Cai Z."/>
        </authorList>
    </citation>
    <scope>NUCLEOTIDE SEQUENCE [LARGE SCALE GENOMIC DNA]</scope>
</reference>
<feature type="region of interest" description="Disordered" evidence="1">
    <location>
        <begin position="116"/>
        <end position="143"/>
    </location>
</feature>
<dbReference type="Proteomes" id="UP000256970">
    <property type="component" value="Unassembled WGS sequence"/>
</dbReference>